<evidence type="ECO:0000259" key="5">
    <source>
        <dbReference type="PROSITE" id="PS51228"/>
    </source>
</evidence>
<protein>
    <submittedName>
        <fullName evidence="7">ACB domain-containing protein</fullName>
    </submittedName>
</protein>
<evidence type="ECO:0000313" key="7">
    <source>
        <dbReference type="WBParaSite" id="HCON_00082910-00001"/>
    </source>
</evidence>
<dbReference type="OMA" id="VYKWNAW"/>
<dbReference type="Gene3D" id="1.20.80.10">
    <property type="match status" value="1"/>
</dbReference>
<dbReference type="InterPro" id="IPR000582">
    <property type="entry name" value="Acyl-CoA-binding_protein"/>
</dbReference>
<evidence type="ECO:0000256" key="4">
    <source>
        <dbReference type="SAM" id="Phobius"/>
    </source>
</evidence>
<keyword evidence="4" id="KW-0812">Transmembrane</keyword>
<sequence length="307" mass="35101">MSQSEEASTAHNQSGFEHISANDSNIDEKFQAAVDIVASLPIEGPVTTTTDEKLAFYSFYKQATIGPCNTPKPSFWNVVEKFKWDAWNNLGTMEANEAKAAYVHRLLKKIKDVNKEHDTGEWLQGELYERLVPKFAVIGLYPYDRQLRPKLPSDDDDTTVGSVTTEAAFKRPETIGEEELMSDGSFDNSTSDVYLDANEKKHSSKASSRHSSSSRNFDPEPRDRTDSDILKRYTSRIEGELKVISRQISHLNAEAEHRHCSLRNMFKRATFRLFAPQRISWRAIVILIVWPFVANMLWKMFRNLIGF</sequence>
<organism evidence="6 7">
    <name type="scientific">Haemonchus contortus</name>
    <name type="common">Barber pole worm</name>
    <dbReference type="NCBI Taxonomy" id="6289"/>
    <lineage>
        <taxon>Eukaryota</taxon>
        <taxon>Metazoa</taxon>
        <taxon>Ecdysozoa</taxon>
        <taxon>Nematoda</taxon>
        <taxon>Chromadorea</taxon>
        <taxon>Rhabditida</taxon>
        <taxon>Rhabditina</taxon>
        <taxon>Rhabditomorpha</taxon>
        <taxon>Strongyloidea</taxon>
        <taxon>Trichostrongylidae</taxon>
        <taxon>Haemonchus</taxon>
    </lineage>
</organism>
<keyword evidence="4" id="KW-0472">Membrane</keyword>
<feature type="domain" description="ACB" evidence="5">
    <location>
        <begin position="26"/>
        <end position="115"/>
    </location>
</feature>
<dbReference type="GO" id="GO:0006631">
    <property type="term" value="P:fatty acid metabolic process"/>
    <property type="evidence" value="ECO:0007669"/>
    <property type="project" value="TreeGrafter"/>
</dbReference>
<dbReference type="Proteomes" id="UP000025227">
    <property type="component" value="Unplaced"/>
</dbReference>
<comment type="function">
    <text evidence="2">Binds medium- and long-chain acyl-CoA esters with very high affinity and may function as an intracellular carrier of acyl-CoA esters.</text>
</comment>
<dbReference type="Pfam" id="PF00887">
    <property type="entry name" value="ACBP"/>
    <property type="match status" value="1"/>
</dbReference>
<evidence type="ECO:0000256" key="1">
    <source>
        <dbReference type="ARBA" id="ARBA00023121"/>
    </source>
</evidence>
<feature type="region of interest" description="Disordered" evidence="3">
    <location>
        <begin position="149"/>
        <end position="226"/>
    </location>
</feature>
<dbReference type="PANTHER" id="PTHR23310">
    <property type="entry name" value="ACYL-COA-BINDING PROTEIN, ACBP"/>
    <property type="match status" value="1"/>
</dbReference>
<dbReference type="InterPro" id="IPR022408">
    <property type="entry name" value="Acyl-CoA-binding_prot_CS"/>
</dbReference>
<keyword evidence="1" id="KW-0446">Lipid-binding</keyword>
<dbReference type="OrthoDB" id="71307at2759"/>
<keyword evidence="6" id="KW-1185">Reference proteome</keyword>
<name>A0A7I4YDV8_HAECO</name>
<evidence type="ECO:0000313" key="6">
    <source>
        <dbReference type="Proteomes" id="UP000025227"/>
    </source>
</evidence>
<dbReference type="PROSITE" id="PS51228">
    <property type="entry name" value="ACB_2"/>
    <property type="match status" value="1"/>
</dbReference>
<keyword evidence="4" id="KW-1133">Transmembrane helix</keyword>
<reference evidence="7" key="1">
    <citation type="submission" date="2020-12" db="UniProtKB">
        <authorList>
            <consortium name="WormBaseParasite"/>
        </authorList>
    </citation>
    <scope>IDENTIFICATION</scope>
    <source>
        <strain evidence="7">MHco3</strain>
    </source>
</reference>
<dbReference type="WBParaSite" id="HCON_00082910-00001">
    <property type="protein sequence ID" value="HCON_00082910-00001"/>
    <property type="gene ID" value="HCON_00082910"/>
</dbReference>
<evidence type="ECO:0000256" key="3">
    <source>
        <dbReference type="SAM" id="MobiDB-lite"/>
    </source>
</evidence>
<dbReference type="FunFam" id="1.20.80.10:FF:000010">
    <property type="entry name" value="Acyl-CoA-binding domain-containing protein 5"/>
    <property type="match status" value="1"/>
</dbReference>
<dbReference type="PRINTS" id="PR00689">
    <property type="entry name" value="ACOABINDINGP"/>
</dbReference>
<dbReference type="AlphaFoldDB" id="A0A7I4YDV8"/>
<accession>A0A7I4YDV8</accession>
<dbReference type="PANTHER" id="PTHR23310:SF127">
    <property type="entry name" value="ACB DOMAIN-CONTAINING PROTEIN"/>
    <property type="match status" value="1"/>
</dbReference>
<proteinExistence type="predicted"/>
<dbReference type="GO" id="GO:0005737">
    <property type="term" value="C:cytoplasm"/>
    <property type="evidence" value="ECO:0007669"/>
    <property type="project" value="TreeGrafter"/>
</dbReference>
<dbReference type="SUPFAM" id="SSF47027">
    <property type="entry name" value="Acyl-CoA binding protein"/>
    <property type="match status" value="1"/>
</dbReference>
<feature type="compositionally biased region" description="Basic and acidic residues" evidence="3">
    <location>
        <begin position="217"/>
        <end position="226"/>
    </location>
</feature>
<dbReference type="GO" id="GO:0019915">
    <property type="term" value="P:lipid storage"/>
    <property type="evidence" value="ECO:0007669"/>
    <property type="project" value="UniProtKB-ARBA"/>
</dbReference>
<dbReference type="GO" id="GO:0000062">
    <property type="term" value="F:fatty-acyl-CoA binding"/>
    <property type="evidence" value="ECO:0007669"/>
    <property type="project" value="InterPro"/>
</dbReference>
<feature type="transmembrane region" description="Helical" evidence="4">
    <location>
        <begin position="279"/>
        <end position="298"/>
    </location>
</feature>
<dbReference type="InterPro" id="IPR014352">
    <property type="entry name" value="FERM/acyl-CoA-bd_prot_sf"/>
</dbReference>
<dbReference type="InterPro" id="IPR035984">
    <property type="entry name" value="Acyl-CoA-binding_sf"/>
</dbReference>
<dbReference type="PROSITE" id="PS00880">
    <property type="entry name" value="ACB_1"/>
    <property type="match status" value="1"/>
</dbReference>
<evidence type="ECO:0000256" key="2">
    <source>
        <dbReference type="ARBA" id="ARBA00059808"/>
    </source>
</evidence>